<evidence type="ECO:0000313" key="3">
    <source>
        <dbReference type="EMBL" id="BBA45507.1"/>
    </source>
</evidence>
<reference evidence="4" key="3">
    <citation type="submission" date="2021-01" db="EMBL/GenBank/DDBJ databases">
        <title>Outbreak of Burkholderia contaminns endophthalmitis traced to a clinical ventilation system.</title>
        <authorList>
            <person name="Lipuma J."/>
            <person name="Spilker T."/>
            <person name="Kratholm J."/>
        </authorList>
    </citation>
    <scope>NUCLEOTIDE SEQUENCE</scope>
    <source>
        <strain evidence="4">HI4954</strain>
    </source>
</reference>
<keyword evidence="7" id="KW-1185">Reference proteome</keyword>
<reference evidence="6 8" key="5">
    <citation type="submission" date="2021-12" db="EMBL/GenBank/DDBJ databases">
        <title>Genomic and phenotypic characterization of three Burkholderia contaminans isolates recovered from different sources.</title>
        <authorList>
            <person name="Lopez De Volder A."/>
            <person name="Fan Y."/>
            <person name="Nunvar J."/>
            <person name="Herrera T."/>
            <person name="Timp W."/>
            <person name="Degrossi J."/>
        </authorList>
    </citation>
    <scope>NUCLEOTIDE SEQUENCE [LARGE SCALE GENOMIC DNA]</scope>
    <source>
        <strain evidence="6 8">LMG 23361</strain>
        <plasmid evidence="6 8">unnamed1</plasmid>
    </source>
</reference>
<feature type="region of interest" description="Disordered" evidence="1">
    <location>
        <begin position="35"/>
        <end position="55"/>
    </location>
</feature>
<reference evidence="3" key="2">
    <citation type="journal article" date="2017" name="Genome Announc.">
        <title>High-Quality Draft Genome Sequence of Burkholderia contaminans CH-1, a Gram-Negative Bacterium That Metabolizes 2-Azahypoxanthine, a Plant Growth-Regulating Compound.</title>
        <authorList>
            <person name="Choi J.-H."/>
            <person name="Sugiura H."/>
            <person name="Moriuchi R."/>
            <person name="Kawagishi H."/>
            <person name="Dohra H."/>
        </authorList>
    </citation>
    <scope>NUCLEOTIDE SEQUENCE</scope>
    <source>
        <strain evidence="3">CH-1</strain>
        <plasmid evidence="3">pBC453</plasmid>
    </source>
</reference>
<dbReference type="GeneID" id="71059905"/>
<sequence length="219" mass="22623">MNPVKFIGVILIAAASSALCTSATYAATPAVTSAPAIPQANPETPTSARAADDRGGTSIVLEFRTRGGKVVNPYQVGMVVGNGQPGVVQREVETTFVSGICRKDATAVTYVGSDSCSQDGPRHGILTTSLFITATPTAQPDGTVFVKLRISKTHLDALVDAKSPLGTVQLPVVTESILTTETMVRPGEPTPIGALEPSGEHWEVTASVSPEVHAGASEQ</sequence>
<evidence type="ECO:0000313" key="8">
    <source>
        <dbReference type="Proteomes" id="UP001220209"/>
    </source>
</evidence>
<dbReference type="EMBL" id="CP090643">
    <property type="protein sequence ID" value="WFN23340.1"/>
    <property type="molecule type" value="Genomic_DNA"/>
</dbReference>
<geneLocation type="plasmid" evidence="3">
    <name>pBC453</name>
</geneLocation>
<feature type="chain" id="PRO_5044572392" description="Lipoprotein" evidence="2">
    <location>
        <begin position="27"/>
        <end position="219"/>
    </location>
</feature>
<keyword evidence="3" id="KW-0614">Plasmid</keyword>
<dbReference type="EMBL" id="AP018360">
    <property type="protein sequence ID" value="BBA45507.1"/>
    <property type="molecule type" value="Genomic_DNA"/>
</dbReference>
<reference evidence="3" key="1">
    <citation type="journal article" date="2016" name="Biosci. Biotechnol. Biochem.">
        <title>Bioconversion of AHX to AOH by resting cells of Burkholderia contaminans CH-1.</title>
        <authorList>
            <person name="Choi J.H."/>
            <person name="Kikuchi A."/>
            <person name="Pumkaeo P."/>
            <person name="Hirai H."/>
            <person name="Tokuyama S."/>
            <person name="Kawagishi H."/>
        </authorList>
    </citation>
    <scope>NUCLEOTIDE SEQUENCE</scope>
    <source>
        <strain evidence="3">CH-1</strain>
        <plasmid evidence="3">pBC453</plasmid>
    </source>
</reference>
<evidence type="ECO:0000313" key="7">
    <source>
        <dbReference type="Proteomes" id="UP000664048"/>
    </source>
</evidence>
<proteinExistence type="predicted"/>
<dbReference type="OrthoDB" id="9894762at2"/>
<dbReference type="EMBL" id="JAGEMX010000009">
    <property type="protein sequence ID" value="MBO1832748.1"/>
    <property type="molecule type" value="Genomic_DNA"/>
</dbReference>
<evidence type="ECO:0000256" key="2">
    <source>
        <dbReference type="SAM" id="SignalP"/>
    </source>
</evidence>
<evidence type="ECO:0000256" key="1">
    <source>
        <dbReference type="SAM" id="MobiDB-lite"/>
    </source>
</evidence>
<protein>
    <recommendedName>
        <fullName evidence="9">Lipoprotein</fullName>
    </recommendedName>
</protein>
<evidence type="ECO:0008006" key="9">
    <source>
        <dbReference type="Google" id="ProtNLM"/>
    </source>
</evidence>
<keyword evidence="2" id="KW-0732">Signal</keyword>
<evidence type="ECO:0000313" key="6">
    <source>
        <dbReference type="EMBL" id="WFN23340.1"/>
    </source>
</evidence>
<accession>A0A286P6P3</accession>
<dbReference type="Proteomes" id="UP000664048">
    <property type="component" value="Unassembled WGS sequence"/>
</dbReference>
<organism evidence="3">
    <name type="scientific">Burkholderia contaminans</name>
    <dbReference type="NCBI Taxonomy" id="488447"/>
    <lineage>
        <taxon>Bacteria</taxon>
        <taxon>Pseudomonadati</taxon>
        <taxon>Pseudomonadota</taxon>
        <taxon>Betaproteobacteria</taxon>
        <taxon>Burkholderiales</taxon>
        <taxon>Burkholderiaceae</taxon>
        <taxon>Burkholderia</taxon>
        <taxon>Burkholderia cepacia complex</taxon>
    </lineage>
</organism>
<dbReference type="EMBL" id="JAENIB010000007">
    <property type="protein sequence ID" value="MBK1932041.1"/>
    <property type="molecule type" value="Genomic_DNA"/>
</dbReference>
<evidence type="ECO:0000313" key="5">
    <source>
        <dbReference type="EMBL" id="MBO1832748.1"/>
    </source>
</evidence>
<feature type="signal peptide" evidence="2">
    <location>
        <begin position="1"/>
        <end position="26"/>
    </location>
</feature>
<dbReference type="Proteomes" id="UP001220209">
    <property type="component" value="Plasmid unnamed1"/>
</dbReference>
<geneLocation type="plasmid" evidence="6 8">
    <name>unnamed1</name>
</geneLocation>
<reference evidence="5 7" key="4">
    <citation type="submission" date="2021-03" db="EMBL/GenBank/DDBJ databases">
        <title>Clinical course, treatment and visual outcome of an outbreak of Burkholderia contaminans endophthalmitis following cataract surgery.</title>
        <authorList>
            <person name="Lind C."/>
            <person name="Olsen K."/>
            <person name="Angelsen N.K."/>
            <person name="Krefting E.A."/>
            <person name="Fossen K."/>
            <person name="Gravningen K."/>
            <person name="Depoorter E."/>
            <person name="Vandamme P."/>
            <person name="Bertelsen G."/>
        </authorList>
    </citation>
    <scope>NUCLEOTIDE SEQUENCE [LARGE SCALE GENOMIC DNA]</scope>
    <source>
        <strain evidence="5 7">51242556</strain>
    </source>
</reference>
<evidence type="ECO:0000313" key="4">
    <source>
        <dbReference type="EMBL" id="MBK1932041.1"/>
    </source>
</evidence>
<gene>
    <name evidence="3" type="ORF">BCCH1_80180</name>
    <name evidence="5" type="ORF">J4M89_25510</name>
    <name evidence="4" type="ORF">JIN94_19315</name>
    <name evidence="6" type="ORF">LXE91_40100</name>
</gene>
<dbReference type="Proteomes" id="UP000611459">
    <property type="component" value="Unassembled WGS sequence"/>
</dbReference>
<name>A0A286P6P3_9BURK</name>
<dbReference type="AlphaFoldDB" id="A0A286P6P3"/>
<dbReference type="RefSeq" id="WP_069301978.1">
    <property type="nucleotide sequence ID" value="NZ_AP018360.1"/>
</dbReference>